<proteinExistence type="predicted"/>
<sequence length="40" mass="4189">MASTNQQGDLQSSSFSEDWRQRILIPTILAGVVGGGVGLV</sequence>
<comment type="caution">
    <text evidence="1">The sequence shown here is derived from an EMBL/GenBank/DDBJ whole genome shotgun (WGS) entry which is preliminary data.</text>
</comment>
<dbReference type="OrthoDB" id="1913277at2759"/>
<evidence type="ECO:0000313" key="1">
    <source>
        <dbReference type="EMBL" id="OMO56580.1"/>
    </source>
</evidence>
<organism evidence="1 2">
    <name type="scientific">Corchorus olitorius</name>
    <dbReference type="NCBI Taxonomy" id="93759"/>
    <lineage>
        <taxon>Eukaryota</taxon>
        <taxon>Viridiplantae</taxon>
        <taxon>Streptophyta</taxon>
        <taxon>Embryophyta</taxon>
        <taxon>Tracheophyta</taxon>
        <taxon>Spermatophyta</taxon>
        <taxon>Magnoliopsida</taxon>
        <taxon>eudicotyledons</taxon>
        <taxon>Gunneridae</taxon>
        <taxon>Pentapetalae</taxon>
        <taxon>rosids</taxon>
        <taxon>malvids</taxon>
        <taxon>Malvales</taxon>
        <taxon>Malvaceae</taxon>
        <taxon>Grewioideae</taxon>
        <taxon>Apeibeae</taxon>
        <taxon>Corchorus</taxon>
    </lineage>
</organism>
<accession>A0A1R3GEY0</accession>
<name>A0A1R3GEY0_9ROSI</name>
<reference evidence="2" key="1">
    <citation type="submission" date="2013-09" db="EMBL/GenBank/DDBJ databases">
        <title>Corchorus olitorius genome sequencing.</title>
        <authorList>
            <person name="Alam M."/>
            <person name="Haque M.S."/>
            <person name="Islam M.S."/>
            <person name="Emdad E.M."/>
            <person name="Islam M.M."/>
            <person name="Ahmed B."/>
            <person name="Halim A."/>
            <person name="Hossen Q.M.M."/>
            <person name="Hossain M.Z."/>
            <person name="Ahmed R."/>
            <person name="Khan M.M."/>
            <person name="Islam R."/>
            <person name="Rashid M.M."/>
            <person name="Khan S.A."/>
            <person name="Rahman M.S."/>
            <person name="Alam M."/>
            <person name="Yahiya A.S."/>
            <person name="Khan M.S."/>
            <person name="Azam M.S."/>
            <person name="Haque T."/>
            <person name="Lashkar M.Z.H."/>
            <person name="Akhand A.I."/>
            <person name="Morshed G."/>
            <person name="Roy S."/>
            <person name="Uddin K.S."/>
            <person name="Rabeya T."/>
            <person name="Hossain A.S."/>
            <person name="Chowdhury A."/>
            <person name="Snigdha A.R."/>
            <person name="Mortoza M.S."/>
            <person name="Matin S.A."/>
            <person name="Hoque S.M.E."/>
            <person name="Islam M.K."/>
            <person name="Roy D.K."/>
            <person name="Haider R."/>
            <person name="Moosa M.M."/>
            <person name="Elias S.M."/>
            <person name="Hasan A.M."/>
            <person name="Jahan S."/>
            <person name="Shafiuddin M."/>
            <person name="Mahmood N."/>
            <person name="Shommy N.S."/>
        </authorList>
    </citation>
    <scope>NUCLEOTIDE SEQUENCE [LARGE SCALE GENOMIC DNA]</scope>
    <source>
        <strain evidence="2">cv. O-4</strain>
    </source>
</reference>
<evidence type="ECO:0000313" key="2">
    <source>
        <dbReference type="Proteomes" id="UP000187203"/>
    </source>
</evidence>
<dbReference type="EMBL" id="AWUE01022723">
    <property type="protein sequence ID" value="OMO56580.1"/>
    <property type="molecule type" value="Genomic_DNA"/>
</dbReference>
<protein>
    <submittedName>
        <fullName evidence="1">Uncharacterized protein</fullName>
    </submittedName>
</protein>
<dbReference type="AlphaFoldDB" id="A0A1R3GEY0"/>
<dbReference type="Proteomes" id="UP000187203">
    <property type="component" value="Unassembled WGS sequence"/>
</dbReference>
<keyword evidence="2" id="KW-1185">Reference proteome</keyword>
<gene>
    <name evidence="1" type="ORF">COLO4_35607</name>
</gene>